<evidence type="ECO:0000256" key="2">
    <source>
        <dbReference type="SAM" id="Phobius"/>
    </source>
</evidence>
<feature type="transmembrane region" description="Helical" evidence="2">
    <location>
        <begin position="142"/>
        <end position="164"/>
    </location>
</feature>
<evidence type="ECO:0000256" key="1">
    <source>
        <dbReference type="SAM" id="Coils"/>
    </source>
</evidence>
<dbReference type="PIRSF" id="PIRSF033111">
    <property type="entry name" value="UCP033111"/>
    <property type="match status" value="1"/>
</dbReference>
<dbReference type="InterPro" id="IPR009214">
    <property type="entry name" value="DUF1129"/>
</dbReference>
<dbReference type="EMBL" id="FOXW01000004">
    <property type="protein sequence ID" value="SFQ30681.1"/>
    <property type="molecule type" value="Genomic_DNA"/>
</dbReference>
<reference evidence="3 4" key="1">
    <citation type="submission" date="2016-10" db="EMBL/GenBank/DDBJ databases">
        <authorList>
            <person name="de Groot N.N."/>
        </authorList>
    </citation>
    <scope>NUCLEOTIDE SEQUENCE [LARGE SCALE GENOMIC DNA]</scope>
    <source>
        <strain evidence="3 4">DSM 20581</strain>
    </source>
</reference>
<gene>
    <name evidence="3" type="ORF">SAMN04488506_1412</name>
</gene>
<dbReference type="STRING" id="82801.SAMN04488506_1412"/>
<feature type="transmembrane region" description="Helical" evidence="2">
    <location>
        <begin position="176"/>
        <end position="202"/>
    </location>
</feature>
<dbReference type="Pfam" id="PF06570">
    <property type="entry name" value="DUF1129"/>
    <property type="match status" value="1"/>
</dbReference>
<evidence type="ECO:0000313" key="3">
    <source>
        <dbReference type="EMBL" id="SFQ30681.1"/>
    </source>
</evidence>
<organism evidence="3 4">
    <name type="scientific">Desemzia incerta</name>
    <dbReference type="NCBI Taxonomy" id="82801"/>
    <lineage>
        <taxon>Bacteria</taxon>
        <taxon>Bacillati</taxon>
        <taxon>Bacillota</taxon>
        <taxon>Bacilli</taxon>
        <taxon>Lactobacillales</taxon>
        <taxon>Carnobacteriaceae</taxon>
        <taxon>Desemzia</taxon>
    </lineage>
</organism>
<proteinExistence type="predicted"/>
<evidence type="ECO:0000313" key="4">
    <source>
        <dbReference type="Proteomes" id="UP000199136"/>
    </source>
</evidence>
<keyword evidence="1" id="KW-0175">Coiled coil</keyword>
<keyword evidence="2" id="KW-1133">Transmembrane helix</keyword>
<protein>
    <submittedName>
        <fullName evidence="3">Uncharacterized membrane-anchored protein</fullName>
    </submittedName>
</protein>
<sequence>MKKNDEKKLNTEQQQMDNLVALKEENDTLFSQLTNKNEEYMVKLDKRLTEANYPDDEKTRVFNDMLKEIVSQQSAGVTARKLYGTVTERSVEIVEGPQQETEGQVQRSENWKLYVDGALMLGGMFALITGLSALFGNESNTTGMGIITLLLNFIVGGFVILAITKNAPVQGVKGSLLRYILVSVVAMFGWIIVMTGSMAIIPQSLNPLMPPAVNLVIGAAAFAGKWYFKRKYKVKGTLF</sequence>
<keyword evidence="2" id="KW-0472">Membrane</keyword>
<accession>A0A1I5XFE1</accession>
<dbReference type="AlphaFoldDB" id="A0A1I5XFE1"/>
<feature type="transmembrane region" description="Helical" evidence="2">
    <location>
        <begin position="208"/>
        <end position="228"/>
    </location>
</feature>
<feature type="coiled-coil region" evidence="1">
    <location>
        <begin position="2"/>
        <end position="39"/>
    </location>
</feature>
<keyword evidence="4" id="KW-1185">Reference proteome</keyword>
<feature type="transmembrane region" description="Helical" evidence="2">
    <location>
        <begin position="113"/>
        <end position="136"/>
    </location>
</feature>
<dbReference type="RefSeq" id="WP_230524089.1">
    <property type="nucleotide sequence ID" value="NZ_CP126128.1"/>
</dbReference>
<name>A0A1I5XFE1_9LACT</name>
<dbReference type="Proteomes" id="UP000199136">
    <property type="component" value="Unassembled WGS sequence"/>
</dbReference>
<keyword evidence="2" id="KW-0812">Transmembrane</keyword>